<keyword evidence="1" id="KW-1133">Transmembrane helix</keyword>
<dbReference type="EMBL" id="CP134854">
    <property type="protein sequence ID" value="WNL29046.1"/>
    <property type="molecule type" value="Genomic_DNA"/>
</dbReference>
<feature type="transmembrane region" description="Helical" evidence="1">
    <location>
        <begin position="18"/>
        <end position="39"/>
    </location>
</feature>
<gene>
    <name evidence="2" type="ORF">RMQ68_06640</name>
</gene>
<name>A0AA96DIA4_9BACT</name>
<reference evidence="2" key="1">
    <citation type="submission" date="2023-09" db="EMBL/GenBank/DDBJ databases">
        <title>Arcobacter tbilisiensis sp. nov. isolated from chicken meat in Tbilisi, Georgia.</title>
        <authorList>
            <person name="Matthias R."/>
            <person name="Zautner A.E."/>
        </authorList>
    </citation>
    <scope>NUCLEOTIDE SEQUENCE</scope>
    <source>
        <strain evidence="2">LEO 52</strain>
    </source>
</reference>
<dbReference type="AlphaFoldDB" id="A0AA96DIA4"/>
<evidence type="ECO:0008006" key="3">
    <source>
        <dbReference type="Google" id="ProtNLM"/>
    </source>
</evidence>
<protein>
    <recommendedName>
        <fullName evidence="3">OmpA-like domain-containing protein</fullName>
    </recommendedName>
</protein>
<keyword evidence="1" id="KW-0472">Membrane</keyword>
<proteinExistence type="predicted"/>
<sequence length="250" mass="28195">MAQKFEEEFNPWPSFVDIFSSVILVLLLFLLVVLANLGYYAQFKYKISYTGSISSDDLILKDSSSSENSVEVQSSNSSSAPNSDLNIQIIKEQKQMVLALENQINSDPINVKSAEGSDEVVSSGVNVADKKENTTEVQNMITAEDYLIVTYKADELFVDDIISKKLRDFLNKAKVKYPKHEIVIYSYEIKNVLSATISKQISLARTMSIRNLIKKFGYEKKDIKIDLGTKPEIKEDIDPKNGYIVIKIVK</sequence>
<accession>A0AA96DIA4</accession>
<keyword evidence="1" id="KW-0812">Transmembrane</keyword>
<evidence type="ECO:0000313" key="2">
    <source>
        <dbReference type="EMBL" id="WNL29046.1"/>
    </source>
</evidence>
<organism evidence="2">
    <name type="scientific">Arcobacter sp. AZ-2023</name>
    <dbReference type="NCBI Taxonomy" id="3074453"/>
    <lineage>
        <taxon>Bacteria</taxon>
        <taxon>Pseudomonadati</taxon>
        <taxon>Campylobacterota</taxon>
        <taxon>Epsilonproteobacteria</taxon>
        <taxon>Campylobacterales</taxon>
        <taxon>Arcobacteraceae</taxon>
        <taxon>Arcobacter</taxon>
    </lineage>
</organism>
<evidence type="ECO:0000256" key="1">
    <source>
        <dbReference type="SAM" id="Phobius"/>
    </source>
</evidence>